<gene>
    <name evidence="2" type="ORF">DB43_FZ00150</name>
</gene>
<evidence type="ECO:0000313" key="2">
    <source>
        <dbReference type="EMBL" id="KIA77686.1"/>
    </source>
</evidence>
<evidence type="ECO:0000313" key="3">
    <source>
        <dbReference type="Proteomes" id="UP000031307"/>
    </source>
</evidence>
<feature type="region of interest" description="Disordered" evidence="1">
    <location>
        <begin position="92"/>
        <end position="114"/>
    </location>
</feature>
<sequence>MKILKLIKNRENIDPELETTIQKAKWYHYSRICFVKSGTESAIASLNIFERALASLSKIVHLDYKQFAVKRAIQGMREKEITNTTQAILSSTMSTSVEPRQEPQASSLSPIEEPVPSRPIYLSFSAYRQEREDRGEPVDLIVGRGTQLEARQATQKLTEQRYFRGTENKPYHPYTIDINPDLRPDYKAAIDNLKEMAYFPDESVDDIYVERIFPTTILQDMRLFVNAARILKTGGTLLADFNDGRRSEEVRKKQVEIWQAIFDEYQIPFDIQADLNNTHARSELNSQKFVCTKKADFDPTFIMYKGRLGQATLKLKGLFRENKLNF</sequence>
<reference evidence="2 3" key="1">
    <citation type="journal article" date="2014" name="Mol. Biol. Evol.">
        <title>Massive expansion of Ubiquitination-related gene families within the Chlamydiae.</title>
        <authorList>
            <person name="Domman D."/>
            <person name="Collingro A."/>
            <person name="Lagkouvardos I."/>
            <person name="Gehre L."/>
            <person name="Weinmaier T."/>
            <person name="Rattei T."/>
            <person name="Subtil A."/>
            <person name="Horn M."/>
        </authorList>
    </citation>
    <scope>NUCLEOTIDE SEQUENCE [LARGE SCALE GENOMIC DNA]</scope>
    <source>
        <strain evidence="2 3">OEW1</strain>
    </source>
</reference>
<dbReference type="PATRIC" id="fig|83552.4.peg.1155"/>
<accession>A0A0C1C268</accession>
<evidence type="ECO:0000256" key="1">
    <source>
        <dbReference type="SAM" id="MobiDB-lite"/>
    </source>
</evidence>
<dbReference type="EMBL" id="JSAM01000069">
    <property type="protein sequence ID" value="KIA77686.1"/>
    <property type="molecule type" value="Genomic_DNA"/>
</dbReference>
<name>A0A0C1C268_9BACT</name>
<protein>
    <submittedName>
        <fullName evidence="2">Uncharacterized protein</fullName>
    </submittedName>
</protein>
<organism evidence="2 3">
    <name type="scientific">Parachlamydia acanthamoebae</name>
    <dbReference type="NCBI Taxonomy" id="83552"/>
    <lineage>
        <taxon>Bacteria</taxon>
        <taxon>Pseudomonadati</taxon>
        <taxon>Chlamydiota</taxon>
        <taxon>Chlamydiia</taxon>
        <taxon>Parachlamydiales</taxon>
        <taxon>Parachlamydiaceae</taxon>
        <taxon>Parachlamydia</taxon>
    </lineage>
</organism>
<dbReference type="AlphaFoldDB" id="A0A0C1C268"/>
<comment type="caution">
    <text evidence="2">The sequence shown here is derived from an EMBL/GenBank/DDBJ whole genome shotgun (WGS) entry which is preliminary data.</text>
</comment>
<dbReference type="Proteomes" id="UP000031307">
    <property type="component" value="Unassembled WGS sequence"/>
</dbReference>
<feature type="compositionally biased region" description="Polar residues" evidence="1">
    <location>
        <begin position="92"/>
        <end position="109"/>
    </location>
</feature>
<proteinExistence type="predicted"/>
<dbReference type="RefSeq" id="WP_013925102.1">
    <property type="nucleotide sequence ID" value="NZ_JSAM01000069.1"/>
</dbReference>